<organism evidence="2 3">
    <name type="scientific">Tetrahymena thermophila (strain SB210)</name>
    <dbReference type="NCBI Taxonomy" id="312017"/>
    <lineage>
        <taxon>Eukaryota</taxon>
        <taxon>Sar</taxon>
        <taxon>Alveolata</taxon>
        <taxon>Ciliophora</taxon>
        <taxon>Intramacronucleata</taxon>
        <taxon>Oligohymenophorea</taxon>
        <taxon>Hymenostomatida</taxon>
        <taxon>Tetrahymenina</taxon>
        <taxon>Tetrahymenidae</taxon>
        <taxon>Tetrahymena</taxon>
    </lineage>
</organism>
<protein>
    <submittedName>
        <fullName evidence="2">Transmembrane protein, putative</fullName>
    </submittedName>
</protein>
<proteinExistence type="predicted"/>
<keyword evidence="3" id="KW-1185">Reference proteome</keyword>
<keyword evidence="1" id="KW-1133">Transmembrane helix</keyword>
<accession>W7XKB8</accession>
<evidence type="ECO:0000256" key="1">
    <source>
        <dbReference type="SAM" id="Phobius"/>
    </source>
</evidence>
<feature type="transmembrane region" description="Helical" evidence="1">
    <location>
        <begin position="113"/>
        <end position="133"/>
    </location>
</feature>
<dbReference type="EMBL" id="GG662845">
    <property type="protein sequence ID" value="EWS76376.1"/>
    <property type="molecule type" value="Genomic_DNA"/>
</dbReference>
<gene>
    <name evidence="2" type="ORF">TTHERM_000016298</name>
</gene>
<evidence type="ECO:0000313" key="3">
    <source>
        <dbReference type="Proteomes" id="UP000009168"/>
    </source>
</evidence>
<feature type="transmembrane region" description="Helical" evidence="1">
    <location>
        <begin position="145"/>
        <end position="163"/>
    </location>
</feature>
<keyword evidence="1" id="KW-0472">Membrane</keyword>
<feature type="transmembrane region" description="Helical" evidence="1">
    <location>
        <begin position="175"/>
        <end position="195"/>
    </location>
</feature>
<keyword evidence="1 2" id="KW-0812">Transmembrane</keyword>
<dbReference type="GeneID" id="24436841"/>
<dbReference type="InParanoid" id="W7XKB8"/>
<reference evidence="3" key="1">
    <citation type="journal article" date="2006" name="PLoS Biol.">
        <title>Macronuclear genome sequence of the ciliate Tetrahymena thermophila, a model eukaryote.</title>
        <authorList>
            <person name="Eisen J.A."/>
            <person name="Coyne R.S."/>
            <person name="Wu M."/>
            <person name="Wu D."/>
            <person name="Thiagarajan M."/>
            <person name="Wortman J.R."/>
            <person name="Badger J.H."/>
            <person name="Ren Q."/>
            <person name="Amedeo P."/>
            <person name="Jones K.M."/>
            <person name="Tallon L.J."/>
            <person name="Delcher A.L."/>
            <person name="Salzberg S.L."/>
            <person name="Silva J.C."/>
            <person name="Haas B.J."/>
            <person name="Majoros W.H."/>
            <person name="Farzad M."/>
            <person name="Carlton J.M."/>
            <person name="Smith R.K. Jr."/>
            <person name="Garg J."/>
            <person name="Pearlman R.E."/>
            <person name="Karrer K.M."/>
            <person name="Sun L."/>
            <person name="Manning G."/>
            <person name="Elde N.C."/>
            <person name="Turkewitz A.P."/>
            <person name="Asai D.J."/>
            <person name="Wilkes D.E."/>
            <person name="Wang Y."/>
            <person name="Cai H."/>
            <person name="Collins K."/>
            <person name="Stewart B.A."/>
            <person name="Lee S.R."/>
            <person name="Wilamowska K."/>
            <person name="Weinberg Z."/>
            <person name="Ruzzo W.L."/>
            <person name="Wloga D."/>
            <person name="Gaertig J."/>
            <person name="Frankel J."/>
            <person name="Tsao C.-C."/>
            <person name="Gorovsky M.A."/>
            <person name="Keeling P.J."/>
            <person name="Waller R.F."/>
            <person name="Patron N.J."/>
            <person name="Cherry J.M."/>
            <person name="Stover N.A."/>
            <person name="Krieger C.J."/>
            <person name="del Toro C."/>
            <person name="Ryder H.F."/>
            <person name="Williamson S.C."/>
            <person name="Barbeau R.A."/>
            <person name="Hamilton E.P."/>
            <person name="Orias E."/>
        </authorList>
    </citation>
    <scope>NUCLEOTIDE SEQUENCE [LARGE SCALE GENOMIC DNA]</scope>
    <source>
        <strain evidence="3">SB210</strain>
    </source>
</reference>
<name>W7XKB8_TETTS</name>
<evidence type="ECO:0000313" key="2">
    <source>
        <dbReference type="EMBL" id="EWS76376.1"/>
    </source>
</evidence>
<dbReference type="KEGG" id="tet:TTHERM_000016298"/>
<dbReference type="RefSeq" id="XP_012651160.1">
    <property type="nucleotide sequence ID" value="XM_012795706.1"/>
</dbReference>
<sequence length="224" mass="27045">MCFCFFAQDIYYQYLQWFLKFLLITLIEFSRLSTFFKQFQTEFSQQQSDLILFSISSLTRPSSKTFSNSKNYNIISSSQPNLLAISFSTQLLQLACLVALSHQRLKIIQISHLFSLQYCLAYITHINYLFFQIENTFDKQTYKHTRIHIHTYNLFIYQFIFLIKQLKTKDSIQLYLYFICILILIYIWHVQLISFKVNKLFQGEQIKFEMYQSKINQYKNNQDL</sequence>
<dbReference type="Proteomes" id="UP000009168">
    <property type="component" value="Unassembled WGS sequence"/>
</dbReference>
<dbReference type="AlphaFoldDB" id="W7XKB8"/>